<evidence type="ECO:0000256" key="5">
    <source>
        <dbReference type="ARBA" id="ARBA00022519"/>
    </source>
</evidence>
<dbReference type="AlphaFoldDB" id="A0A644W556"/>
<name>A0A644W556_9ZZZZ</name>
<keyword evidence="7" id="KW-0653">Protein transport</keyword>
<dbReference type="GO" id="GO:0031992">
    <property type="term" value="F:energy transducer activity"/>
    <property type="evidence" value="ECO:0007669"/>
    <property type="project" value="TreeGrafter"/>
</dbReference>
<evidence type="ECO:0000256" key="4">
    <source>
        <dbReference type="ARBA" id="ARBA00022475"/>
    </source>
</evidence>
<keyword evidence="4" id="KW-1003">Cell membrane</keyword>
<dbReference type="EMBL" id="VSSQ01000634">
    <property type="protein sequence ID" value="MPL98889.1"/>
    <property type="molecule type" value="Genomic_DNA"/>
</dbReference>
<evidence type="ECO:0000256" key="1">
    <source>
        <dbReference type="ARBA" id="ARBA00004383"/>
    </source>
</evidence>
<protein>
    <recommendedName>
        <fullName evidence="10">TonB C-terminal domain-containing protein</fullName>
    </recommendedName>
</protein>
<evidence type="ECO:0000256" key="8">
    <source>
        <dbReference type="ARBA" id="ARBA00022989"/>
    </source>
</evidence>
<dbReference type="Gene3D" id="3.30.1150.10">
    <property type="match status" value="1"/>
</dbReference>
<comment type="subcellular location">
    <subcellularLocation>
        <location evidence="1">Cell inner membrane</location>
        <topology evidence="1">Single-pass membrane protein</topology>
        <orientation evidence="1">Periplasmic side</orientation>
    </subcellularLocation>
</comment>
<gene>
    <name evidence="11" type="ORF">SDC9_45100</name>
</gene>
<evidence type="ECO:0000256" key="9">
    <source>
        <dbReference type="ARBA" id="ARBA00023136"/>
    </source>
</evidence>
<feature type="domain" description="TonB C-terminal" evidence="10">
    <location>
        <begin position="191"/>
        <end position="254"/>
    </location>
</feature>
<dbReference type="NCBIfam" id="TIGR01352">
    <property type="entry name" value="tonB_Cterm"/>
    <property type="match status" value="1"/>
</dbReference>
<comment type="caution">
    <text evidence="11">The sequence shown here is derived from an EMBL/GenBank/DDBJ whole genome shotgun (WGS) entry which is preliminary data.</text>
</comment>
<keyword evidence="8" id="KW-1133">Transmembrane helix</keyword>
<evidence type="ECO:0000313" key="11">
    <source>
        <dbReference type="EMBL" id="MPL98889.1"/>
    </source>
</evidence>
<reference evidence="11" key="1">
    <citation type="submission" date="2019-08" db="EMBL/GenBank/DDBJ databases">
        <authorList>
            <person name="Kucharzyk K."/>
            <person name="Murdoch R.W."/>
            <person name="Higgins S."/>
            <person name="Loffler F."/>
        </authorList>
    </citation>
    <scope>NUCLEOTIDE SEQUENCE</scope>
</reference>
<dbReference type="InterPro" id="IPR037682">
    <property type="entry name" value="TonB_C"/>
</dbReference>
<comment type="similarity">
    <text evidence="2">Belongs to the TonB family.</text>
</comment>
<dbReference type="SUPFAM" id="SSF74653">
    <property type="entry name" value="TolA/TonB C-terminal domain"/>
    <property type="match status" value="1"/>
</dbReference>
<keyword evidence="9" id="KW-0472">Membrane</keyword>
<evidence type="ECO:0000256" key="2">
    <source>
        <dbReference type="ARBA" id="ARBA00006555"/>
    </source>
</evidence>
<organism evidence="11">
    <name type="scientific">bioreactor metagenome</name>
    <dbReference type="NCBI Taxonomy" id="1076179"/>
    <lineage>
        <taxon>unclassified sequences</taxon>
        <taxon>metagenomes</taxon>
        <taxon>ecological metagenomes</taxon>
    </lineage>
</organism>
<keyword evidence="5" id="KW-0997">Cell inner membrane</keyword>
<proteinExistence type="inferred from homology"/>
<keyword evidence="3" id="KW-0813">Transport</keyword>
<accession>A0A644W556</accession>
<evidence type="ECO:0000256" key="3">
    <source>
        <dbReference type="ARBA" id="ARBA00022448"/>
    </source>
</evidence>
<dbReference type="PANTHER" id="PTHR33446">
    <property type="entry name" value="PROTEIN TONB-RELATED"/>
    <property type="match status" value="1"/>
</dbReference>
<dbReference type="InterPro" id="IPR006260">
    <property type="entry name" value="TonB/TolA_C"/>
</dbReference>
<evidence type="ECO:0000256" key="7">
    <source>
        <dbReference type="ARBA" id="ARBA00022927"/>
    </source>
</evidence>
<dbReference type="GO" id="GO:0098797">
    <property type="term" value="C:plasma membrane protein complex"/>
    <property type="evidence" value="ECO:0007669"/>
    <property type="project" value="TreeGrafter"/>
</dbReference>
<evidence type="ECO:0000259" key="10">
    <source>
        <dbReference type="Pfam" id="PF03544"/>
    </source>
</evidence>
<dbReference type="PANTHER" id="PTHR33446:SF2">
    <property type="entry name" value="PROTEIN TONB"/>
    <property type="match status" value="1"/>
</dbReference>
<evidence type="ECO:0000256" key="6">
    <source>
        <dbReference type="ARBA" id="ARBA00022692"/>
    </source>
</evidence>
<dbReference type="Pfam" id="PF03544">
    <property type="entry name" value="TonB_C"/>
    <property type="match status" value="1"/>
</dbReference>
<dbReference type="InterPro" id="IPR051045">
    <property type="entry name" value="TonB-dependent_transducer"/>
</dbReference>
<sequence length="256" mass="29438">MKYLIFTIAVLTLLSNSVLCQTDTKASNGFLYKRIIEFVFNDNLQIFVAKDTIEFSGVISIDKKKIFIEGYNNTPDKTFKILETSVEEGTNRDIYICEMNKETFCIAVSQDKQYVTQIGLDDKYIYEIQTNNEENKQIQIIVYNKDTTSNKEVYVINSVEIKPIFGNASSFEEGEKQLNEYIATELDKQKNIKSGTCYISIVINTEGKVEDSKVLYGKDEEFNRAALEIVKKMPDWKPGQQRGKPVNIQYNVEVKK</sequence>
<keyword evidence="6" id="KW-0812">Transmembrane</keyword>
<dbReference type="GO" id="GO:0015031">
    <property type="term" value="P:protein transport"/>
    <property type="evidence" value="ECO:0007669"/>
    <property type="project" value="UniProtKB-KW"/>
</dbReference>
<dbReference type="GO" id="GO:0055085">
    <property type="term" value="P:transmembrane transport"/>
    <property type="evidence" value="ECO:0007669"/>
    <property type="project" value="InterPro"/>
</dbReference>